<dbReference type="Pfam" id="PF06545">
    <property type="entry name" value="AllG"/>
    <property type="match status" value="1"/>
</dbReference>
<accession>A0ABV1JA82</accession>
<dbReference type="EMBL" id="JBBNOP010000002">
    <property type="protein sequence ID" value="MEQ3361969.1"/>
    <property type="molecule type" value="Genomic_DNA"/>
</dbReference>
<dbReference type="Gene3D" id="3.40.50.720">
    <property type="entry name" value="NAD(P)-binding Rossmann-like Domain"/>
    <property type="match status" value="1"/>
</dbReference>
<organism evidence="1 2">
    <name type="scientific">Raoultibacter massiliensis</name>
    <dbReference type="NCBI Taxonomy" id="1852371"/>
    <lineage>
        <taxon>Bacteria</taxon>
        <taxon>Bacillati</taxon>
        <taxon>Actinomycetota</taxon>
        <taxon>Coriobacteriia</taxon>
        <taxon>Eggerthellales</taxon>
        <taxon>Eggerthellaceae</taxon>
        <taxon>Raoultibacter</taxon>
    </lineage>
</organism>
<dbReference type="InterPro" id="IPR009499">
    <property type="entry name" value="AllG-like"/>
</dbReference>
<dbReference type="InterPro" id="IPR024033">
    <property type="entry name" value="OXTCase_su_AllG_h-dom"/>
</dbReference>
<dbReference type="Gene3D" id="1.10.10.660">
    <property type="entry name" value="conserved protein of unknown function from Enterococcus faecalis V583"/>
    <property type="match status" value="1"/>
</dbReference>
<gene>
    <name evidence="1" type="ORF">AAA083_03145</name>
</gene>
<evidence type="ECO:0000313" key="2">
    <source>
        <dbReference type="Proteomes" id="UP001487305"/>
    </source>
</evidence>
<proteinExistence type="predicted"/>
<protein>
    <submittedName>
        <fullName evidence="1">DUF1116 domain-containing protein</fullName>
    </submittedName>
</protein>
<dbReference type="Gene3D" id="3.90.1700.10">
    <property type="entry name" value="v583 domain like"/>
    <property type="match status" value="1"/>
</dbReference>
<dbReference type="Gene3D" id="3.90.1710.10">
    <property type="entry name" value="Enterococcus faecalis V583 domain"/>
    <property type="match status" value="1"/>
</dbReference>
<dbReference type="RefSeq" id="WP_349227130.1">
    <property type="nucleotide sequence ID" value="NZ_JBBNOP010000002.1"/>
</dbReference>
<keyword evidence="2" id="KW-1185">Reference proteome</keyword>
<sequence>MSDVFEGMRYLNVGTPLFKGELDKQHAECVQVDWKPPVGGNAKLVAALDRLTERDDVNAANEEAVARIKKAQPILIGMGLAGDVVPGMTEHTVLHAGPPIAYERMCGPMRGAVQGALVYEGLADDVDAADRLAASGAITFKPCNEMLCVGPMSGVVSYHMPVHIVENATYGNRSYATVNEGLGKVLRFGANDDEVLTRLRYIRDGFFPIMGAAIEATGGIDLKNLTAQGLSMGDECHNRNKATTAILLRDLLPYFFALDAPFEDVAKAIDFIRNNEHYFLNLSMAACKATLDAAAGIEHSSIVTTMARNGVEFGIRISGMPQDRWFTAPANMVDGLLFPGFSEEDEAPDLGDSCITETCGIGGFAMAASPAIVQFVGGDVSDAIQYSLDMYEITDSESQSFFLPALNFRGSATGIDVRKVLNTGILPVINTGIAHREAGVGQVGAGIVHPPVACFEAALEAMDESL</sequence>
<evidence type="ECO:0000313" key="1">
    <source>
        <dbReference type="EMBL" id="MEQ3361969.1"/>
    </source>
</evidence>
<dbReference type="Proteomes" id="UP001487305">
    <property type="component" value="Unassembled WGS sequence"/>
</dbReference>
<name>A0ABV1JA82_9ACTN</name>
<reference evidence="1 2" key="1">
    <citation type="submission" date="2024-04" db="EMBL/GenBank/DDBJ databases">
        <title>Human intestinal bacterial collection.</title>
        <authorList>
            <person name="Pauvert C."/>
            <person name="Hitch T.C.A."/>
            <person name="Clavel T."/>
        </authorList>
    </citation>
    <scope>NUCLEOTIDE SEQUENCE [LARGE SCALE GENOMIC DNA]</scope>
    <source>
        <strain evidence="1 2">CLA-KB-H42</strain>
    </source>
</reference>
<comment type="caution">
    <text evidence="1">The sequence shown here is derived from an EMBL/GenBank/DDBJ whole genome shotgun (WGS) entry which is preliminary data.</text>
</comment>